<dbReference type="GeneTree" id="ENSGT00940000166365"/>
<evidence type="ECO:0000313" key="13">
    <source>
        <dbReference type="Proteomes" id="UP001108240"/>
    </source>
</evidence>
<dbReference type="PRINTS" id="PR00173">
    <property type="entry name" value="EDTRNSPORT"/>
</dbReference>
<feature type="transmembrane region" description="Helical" evidence="11">
    <location>
        <begin position="258"/>
        <end position="277"/>
    </location>
</feature>
<dbReference type="SMART" id="SM00442">
    <property type="entry name" value="FGF"/>
    <property type="match status" value="1"/>
</dbReference>
<evidence type="ECO:0000256" key="3">
    <source>
        <dbReference type="ARBA" id="ARBA00007936"/>
    </source>
</evidence>
<dbReference type="Proteomes" id="UP001108240">
    <property type="component" value="Unplaced"/>
</dbReference>
<name>A0A8C1HA94_CYPCA</name>
<feature type="transmembrane region" description="Helical" evidence="11">
    <location>
        <begin position="78"/>
        <end position="102"/>
    </location>
</feature>
<dbReference type="Pfam" id="PF00167">
    <property type="entry name" value="FGF"/>
    <property type="match status" value="1"/>
</dbReference>
<comment type="similarity">
    <text evidence="3">Belongs to the heparin-binding growth factors family.</text>
</comment>
<dbReference type="GO" id="GO:0005576">
    <property type="term" value="C:extracellular region"/>
    <property type="evidence" value="ECO:0007669"/>
    <property type="project" value="UniProtKB-SubCell"/>
</dbReference>
<keyword evidence="9 11" id="KW-0472">Membrane</keyword>
<feature type="transmembrane region" description="Helical" evidence="11">
    <location>
        <begin position="289"/>
        <end position="312"/>
    </location>
</feature>
<feature type="transmembrane region" description="Helical" evidence="11">
    <location>
        <begin position="399"/>
        <end position="428"/>
    </location>
</feature>
<organism evidence="12 13">
    <name type="scientific">Cyprinus carpio carpio</name>
    <dbReference type="NCBI Taxonomy" id="630221"/>
    <lineage>
        <taxon>Eukaryota</taxon>
        <taxon>Metazoa</taxon>
        <taxon>Chordata</taxon>
        <taxon>Craniata</taxon>
        <taxon>Vertebrata</taxon>
        <taxon>Euteleostomi</taxon>
        <taxon>Actinopterygii</taxon>
        <taxon>Neopterygii</taxon>
        <taxon>Teleostei</taxon>
        <taxon>Ostariophysi</taxon>
        <taxon>Cypriniformes</taxon>
        <taxon>Cyprinidae</taxon>
        <taxon>Cyprininae</taxon>
        <taxon>Cyprinus</taxon>
    </lineage>
</organism>
<keyword evidence="13" id="KW-1185">Reference proteome</keyword>
<feature type="transmembrane region" description="Helical" evidence="11">
    <location>
        <begin position="212"/>
        <end position="230"/>
    </location>
</feature>
<dbReference type="InterPro" id="IPR050746">
    <property type="entry name" value="DAACS"/>
</dbReference>
<dbReference type="Pfam" id="PF00375">
    <property type="entry name" value="SDF"/>
    <property type="match status" value="1"/>
</dbReference>
<keyword evidence="5" id="KW-0964">Secreted</keyword>
<evidence type="ECO:0000256" key="1">
    <source>
        <dbReference type="ARBA" id="ARBA00004141"/>
    </source>
</evidence>
<keyword evidence="4 11" id="KW-0813">Transport</keyword>
<evidence type="ECO:0000256" key="9">
    <source>
        <dbReference type="ARBA" id="ARBA00023136"/>
    </source>
</evidence>
<dbReference type="Ensembl" id="ENSCCRT00000038501.2">
    <property type="protein sequence ID" value="ENSCCRP00000035526.2"/>
    <property type="gene ID" value="ENSCCRG00000019040.2"/>
</dbReference>
<evidence type="ECO:0000256" key="10">
    <source>
        <dbReference type="ARBA" id="ARBA00023180"/>
    </source>
</evidence>
<keyword evidence="6 11" id="KW-0812">Transmembrane</keyword>
<comment type="similarity">
    <text evidence="11">Belongs to the dicarboxylate/amino acid:cation symporter (DAACS) (TC 2.A.23) family.</text>
</comment>
<evidence type="ECO:0000256" key="4">
    <source>
        <dbReference type="ARBA" id="ARBA00022448"/>
    </source>
</evidence>
<evidence type="ECO:0000256" key="7">
    <source>
        <dbReference type="ARBA" id="ARBA00022847"/>
    </source>
</evidence>
<protein>
    <recommendedName>
        <fullName evidence="11">Amino acid transporter</fullName>
    </recommendedName>
</protein>
<dbReference type="InterPro" id="IPR008996">
    <property type="entry name" value="IL1/FGF"/>
</dbReference>
<dbReference type="GO" id="GO:0005886">
    <property type="term" value="C:plasma membrane"/>
    <property type="evidence" value="ECO:0007669"/>
    <property type="project" value="TreeGrafter"/>
</dbReference>
<dbReference type="InterPro" id="IPR018107">
    <property type="entry name" value="Na-dicarboxylate_symporter_CS"/>
</dbReference>
<dbReference type="PROSITE" id="PS00714">
    <property type="entry name" value="NA_DICARBOXYL_SYMP_2"/>
    <property type="match status" value="1"/>
</dbReference>
<keyword evidence="10" id="KW-0325">Glycoprotein</keyword>
<dbReference type="GO" id="GO:0015501">
    <property type="term" value="F:glutamate:sodium symporter activity"/>
    <property type="evidence" value="ECO:0007669"/>
    <property type="project" value="TreeGrafter"/>
</dbReference>
<proteinExistence type="inferred from homology"/>
<dbReference type="GO" id="GO:0098712">
    <property type="term" value="P:L-glutamate import across plasma membrane"/>
    <property type="evidence" value="ECO:0007669"/>
    <property type="project" value="TreeGrafter"/>
</dbReference>
<comment type="subcellular location">
    <subcellularLocation>
        <location evidence="1 11">Membrane</location>
        <topology evidence="1 11">Multi-pass membrane protein</topology>
    </subcellularLocation>
    <subcellularLocation>
        <location evidence="2">Secreted</location>
    </subcellularLocation>
</comment>
<evidence type="ECO:0000256" key="2">
    <source>
        <dbReference type="ARBA" id="ARBA00004613"/>
    </source>
</evidence>
<dbReference type="GO" id="GO:0008083">
    <property type="term" value="F:growth factor activity"/>
    <property type="evidence" value="ECO:0007669"/>
    <property type="project" value="InterPro"/>
</dbReference>
<evidence type="ECO:0000313" key="12">
    <source>
        <dbReference type="Ensembl" id="ENSCCRP00000035526.2"/>
    </source>
</evidence>
<dbReference type="Gene3D" id="1.10.3860.10">
    <property type="entry name" value="Sodium:dicarboxylate symporter"/>
    <property type="match status" value="1"/>
</dbReference>
<keyword evidence="7 11" id="KW-0769">Symport</keyword>
<dbReference type="InterPro" id="IPR001991">
    <property type="entry name" value="Na-dicarboxylate_symporter"/>
</dbReference>
<dbReference type="PROSITE" id="PS00713">
    <property type="entry name" value="NA_DICARBOXYL_SYMP_1"/>
    <property type="match status" value="1"/>
</dbReference>
<evidence type="ECO:0000256" key="11">
    <source>
        <dbReference type="RuleBase" id="RU361216"/>
    </source>
</evidence>
<dbReference type="SUPFAM" id="SSF118215">
    <property type="entry name" value="Proton glutamate symport protein"/>
    <property type="match status" value="1"/>
</dbReference>
<evidence type="ECO:0000256" key="5">
    <source>
        <dbReference type="ARBA" id="ARBA00022525"/>
    </source>
</evidence>
<dbReference type="InterPro" id="IPR002209">
    <property type="entry name" value="Fibroblast_GF_fam"/>
</dbReference>
<dbReference type="PANTHER" id="PTHR11958:SF55">
    <property type="entry name" value="AMINO ACID TRANSPORTER"/>
    <property type="match status" value="1"/>
</dbReference>
<evidence type="ECO:0000256" key="8">
    <source>
        <dbReference type="ARBA" id="ARBA00022989"/>
    </source>
</evidence>
<accession>A0A8C1HA94</accession>
<dbReference type="OMA" id="KLNHHHP"/>
<dbReference type="GO" id="GO:0015175">
    <property type="term" value="F:neutral L-amino acid transmembrane transporter activity"/>
    <property type="evidence" value="ECO:0007669"/>
    <property type="project" value="TreeGrafter"/>
</dbReference>
<dbReference type="SUPFAM" id="SSF50353">
    <property type="entry name" value="Cytokine"/>
    <property type="match status" value="1"/>
</dbReference>
<dbReference type="InterPro" id="IPR036458">
    <property type="entry name" value="Na:dicarbo_symporter_sf"/>
</dbReference>
<dbReference type="GO" id="GO:0005313">
    <property type="term" value="F:L-glutamate transmembrane transporter activity"/>
    <property type="evidence" value="ECO:0007669"/>
    <property type="project" value="TreeGrafter"/>
</dbReference>
<dbReference type="PANTHER" id="PTHR11958">
    <property type="entry name" value="SODIUM/DICARBOXYLATE SYMPORTER-RELATED"/>
    <property type="match status" value="1"/>
</dbReference>
<feature type="transmembrane region" description="Helical" evidence="11">
    <location>
        <begin position="114"/>
        <end position="136"/>
    </location>
</feature>
<dbReference type="AlphaFoldDB" id="A0A8C1HA94"/>
<reference evidence="12" key="1">
    <citation type="submission" date="2025-08" db="UniProtKB">
        <authorList>
            <consortium name="Ensembl"/>
        </authorList>
    </citation>
    <scope>IDENTIFICATION</scope>
</reference>
<keyword evidence="8 11" id="KW-1133">Transmembrane helix</keyword>
<reference evidence="12" key="2">
    <citation type="submission" date="2025-09" db="UniProtKB">
        <authorList>
            <consortium name="Ensembl"/>
        </authorList>
    </citation>
    <scope>IDENTIFICATION</scope>
</reference>
<dbReference type="GO" id="GO:0070778">
    <property type="term" value="P:L-aspartate transmembrane transport"/>
    <property type="evidence" value="ECO:0007669"/>
    <property type="project" value="TreeGrafter"/>
</dbReference>
<dbReference type="Gene3D" id="2.80.10.50">
    <property type="match status" value="1"/>
</dbReference>
<evidence type="ECO:0000256" key="6">
    <source>
        <dbReference type="ARBA" id="ARBA00022692"/>
    </source>
</evidence>
<sequence length="623" mass="67970">MTNKHLGNQTSAALQMDDGVEAELKDNTNQQCGWFSRNLLLALTVLGVIAGTVLGMMLRYVPDLDTNTLMLVSFPGDILMRMLKMLILPLIISSLITGLAGLDARSSGRMGSRAMVYYMSTTVIAAVLGVILVLGIHPGNPKLRSGQVSSGPKNQEVSSIDAFLDLMRNLFPENLVQACFQQVQTVMKKVAVPVQNQTEPILVNRKKLEHKWGMNVLGLIGFFIMFGICMGKMGERGKLMCDFFNILNEIIMKMVSMIMWYSPVGIACLICGKIAAIGDLEVVARQLGMYMVTVIVGLIIHGGIILPLIFFAVTRKNPFTFYSGIFQAWITALGTASSAGTLPVTFRCLEENLKIDRRVTRFVLPIGATINMDGTALYEAVAAIFIAQMNDISLDAGQIVTVSMTATLASVGAASIPSAGLVTMLLILTAVGLPTQDISLLVAVDWLLTQVRECLLYTGNRKHGLCLEMNSDGSVRGSPVMKRNCVLNLRSVKAGETVIQSEATSLFLCVDDEDNLKGQLHYSEGDCTFQELLLENGYSFFLSPHSNHPVSLLSKQSGQKHSAPYSQFLPLMNSQLAGKEEDIQIQDVKHYIKDINLDSDDPLGIGHKSQIQTVISPSLHTKK</sequence>
<feature type="transmembrane region" description="Helical" evidence="11">
    <location>
        <begin position="39"/>
        <end position="58"/>
    </location>
</feature>